<proteinExistence type="predicted"/>
<sequence>MVSNQRLVSYRWATPDAVCGRILWILPLGSGCEYLGSGRLRKLCYASDGHNASHHLLFGYRAEEIPRQDFSLHPPHAYALLERFETGFSIYEALKQRLLRHFLPSFAGYSICLGFATYARSFALLDQNLHAFWTPAMLGSIVTITSILAICPWFPGKRIFDCFITRLYWLLSTLGLFTMISIMSVFEISMMLQGRGGFSGKRTEFCLAYITSRRTIWVFMLTIYGSLAGILLLMWGTFAKSPIEPFLSSCLRALWRSVTGSSSPRARTAVS</sequence>
<name>A0A9P8XW49_9PEZI</name>
<evidence type="ECO:0000313" key="3">
    <source>
        <dbReference type="Proteomes" id="UP000756346"/>
    </source>
</evidence>
<keyword evidence="1" id="KW-1133">Transmembrane helix</keyword>
<comment type="caution">
    <text evidence="2">The sequence shown here is derived from an EMBL/GenBank/DDBJ whole genome shotgun (WGS) entry which is preliminary data.</text>
</comment>
<dbReference type="AlphaFoldDB" id="A0A9P8XW49"/>
<protein>
    <submittedName>
        <fullName evidence="2">Uncharacterized protein</fullName>
    </submittedName>
</protein>
<dbReference type="Proteomes" id="UP000756346">
    <property type="component" value="Unassembled WGS sequence"/>
</dbReference>
<dbReference type="GeneID" id="70192294"/>
<dbReference type="RefSeq" id="XP_046007476.1">
    <property type="nucleotide sequence ID" value="XM_046162748.1"/>
</dbReference>
<dbReference type="PROSITE" id="PS51257">
    <property type="entry name" value="PROKAR_LIPOPROTEIN"/>
    <property type="match status" value="1"/>
</dbReference>
<feature type="transmembrane region" description="Helical" evidence="1">
    <location>
        <begin position="98"/>
        <end position="119"/>
    </location>
</feature>
<evidence type="ECO:0000313" key="2">
    <source>
        <dbReference type="EMBL" id="KAH7021275.1"/>
    </source>
</evidence>
<keyword evidence="1" id="KW-0812">Transmembrane</keyword>
<feature type="non-terminal residue" evidence="2">
    <location>
        <position position="271"/>
    </location>
</feature>
<dbReference type="EMBL" id="JAGTJQ010000010">
    <property type="protein sequence ID" value="KAH7021275.1"/>
    <property type="molecule type" value="Genomic_DNA"/>
</dbReference>
<keyword evidence="3" id="KW-1185">Reference proteome</keyword>
<feature type="transmembrane region" description="Helical" evidence="1">
    <location>
        <begin position="167"/>
        <end position="186"/>
    </location>
</feature>
<reference evidence="2" key="1">
    <citation type="journal article" date="2021" name="Nat. Commun.">
        <title>Genetic determinants of endophytism in the Arabidopsis root mycobiome.</title>
        <authorList>
            <person name="Mesny F."/>
            <person name="Miyauchi S."/>
            <person name="Thiergart T."/>
            <person name="Pickel B."/>
            <person name="Atanasova L."/>
            <person name="Karlsson M."/>
            <person name="Huettel B."/>
            <person name="Barry K.W."/>
            <person name="Haridas S."/>
            <person name="Chen C."/>
            <person name="Bauer D."/>
            <person name="Andreopoulos W."/>
            <person name="Pangilinan J."/>
            <person name="LaButti K."/>
            <person name="Riley R."/>
            <person name="Lipzen A."/>
            <person name="Clum A."/>
            <person name="Drula E."/>
            <person name="Henrissat B."/>
            <person name="Kohler A."/>
            <person name="Grigoriev I.V."/>
            <person name="Martin F.M."/>
            <person name="Hacquard S."/>
        </authorList>
    </citation>
    <scope>NUCLEOTIDE SEQUENCE</scope>
    <source>
        <strain evidence="2">MPI-CAGE-CH-0230</strain>
    </source>
</reference>
<evidence type="ECO:0000256" key="1">
    <source>
        <dbReference type="SAM" id="Phobius"/>
    </source>
</evidence>
<feature type="transmembrane region" description="Helical" evidence="1">
    <location>
        <begin position="131"/>
        <end position="155"/>
    </location>
</feature>
<feature type="transmembrane region" description="Helical" evidence="1">
    <location>
        <begin position="216"/>
        <end position="238"/>
    </location>
</feature>
<accession>A0A9P8XW49</accession>
<keyword evidence="1" id="KW-0472">Membrane</keyword>
<organism evidence="2 3">
    <name type="scientific">Microdochium trichocladiopsis</name>
    <dbReference type="NCBI Taxonomy" id="1682393"/>
    <lineage>
        <taxon>Eukaryota</taxon>
        <taxon>Fungi</taxon>
        <taxon>Dikarya</taxon>
        <taxon>Ascomycota</taxon>
        <taxon>Pezizomycotina</taxon>
        <taxon>Sordariomycetes</taxon>
        <taxon>Xylariomycetidae</taxon>
        <taxon>Xylariales</taxon>
        <taxon>Microdochiaceae</taxon>
        <taxon>Microdochium</taxon>
    </lineage>
</organism>
<gene>
    <name evidence="2" type="ORF">B0I36DRAFT_435132</name>
</gene>